<evidence type="ECO:0000313" key="2">
    <source>
        <dbReference type="EMBL" id="PNW74519.1"/>
    </source>
</evidence>
<dbReference type="Pfam" id="PF01661">
    <property type="entry name" value="Macro"/>
    <property type="match status" value="1"/>
</dbReference>
<dbReference type="EMBL" id="CM008973">
    <property type="protein sequence ID" value="PNW74519.1"/>
    <property type="molecule type" value="Genomic_DNA"/>
</dbReference>
<dbReference type="KEGG" id="cre:CHLRE_12g492900v5"/>
<dbReference type="OrthoDB" id="6133115at2759"/>
<dbReference type="InParanoid" id="A0A2K3D1X3"/>
<dbReference type="ExpressionAtlas" id="A0A2K3D1X3">
    <property type="expression patterns" value="differential"/>
</dbReference>
<dbReference type="FunCoup" id="A0A2K3D1X3">
    <property type="interactions" value="1172"/>
</dbReference>
<keyword evidence="3" id="KW-1185">Reference proteome</keyword>
<dbReference type="Gene3D" id="3.40.220.10">
    <property type="entry name" value="Leucine Aminopeptidase, subunit E, domain 1"/>
    <property type="match status" value="1"/>
</dbReference>
<dbReference type="Proteomes" id="UP000006906">
    <property type="component" value="Chromosome 12"/>
</dbReference>
<dbReference type="SUPFAM" id="SSF52949">
    <property type="entry name" value="Macro domain-like"/>
    <property type="match status" value="1"/>
</dbReference>
<proteinExistence type="predicted"/>
<name>A0A2K3D1X3_CHLRE</name>
<dbReference type="PANTHER" id="PTHR11106">
    <property type="entry name" value="GANGLIOSIDE INDUCED DIFFERENTIATION ASSOCIATED PROTEIN 2-RELATED"/>
    <property type="match status" value="1"/>
</dbReference>
<feature type="domain" description="Macro" evidence="1">
    <location>
        <begin position="1"/>
        <end position="186"/>
    </location>
</feature>
<accession>A0A2K3D1X3</accession>
<dbReference type="PaxDb" id="3055-EDO98018"/>
<evidence type="ECO:0000259" key="1">
    <source>
        <dbReference type="PROSITE" id="PS51154"/>
    </source>
</evidence>
<dbReference type="AlphaFoldDB" id="A0A2K3D1X3"/>
<protein>
    <recommendedName>
        <fullName evidence="1">Macro domain-containing protein</fullName>
    </recommendedName>
</protein>
<dbReference type="InterPro" id="IPR002589">
    <property type="entry name" value="Macro_dom"/>
</dbReference>
<dbReference type="SMART" id="SM00506">
    <property type="entry name" value="A1pp"/>
    <property type="match status" value="1"/>
</dbReference>
<evidence type="ECO:0000313" key="3">
    <source>
        <dbReference type="Proteomes" id="UP000006906"/>
    </source>
</evidence>
<dbReference type="PROSITE" id="PS51154">
    <property type="entry name" value="MACRO"/>
    <property type="match status" value="1"/>
</dbReference>
<organism evidence="2 3">
    <name type="scientific">Chlamydomonas reinhardtii</name>
    <name type="common">Chlamydomonas smithii</name>
    <dbReference type="NCBI Taxonomy" id="3055"/>
    <lineage>
        <taxon>Eukaryota</taxon>
        <taxon>Viridiplantae</taxon>
        <taxon>Chlorophyta</taxon>
        <taxon>core chlorophytes</taxon>
        <taxon>Chlorophyceae</taxon>
        <taxon>CS clade</taxon>
        <taxon>Chlamydomonadales</taxon>
        <taxon>Chlamydomonadaceae</taxon>
        <taxon>Chlamydomonas</taxon>
    </lineage>
</organism>
<dbReference type="Gramene" id="PNW74519">
    <property type="protein sequence ID" value="PNW74519"/>
    <property type="gene ID" value="CHLRE_12g492900v5"/>
</dbReference>
<dbReference type="InterPro" id="IPR043472">
    <property type="entry name" value="Macro_dom-like"/>
</dbReference>
<reference evidence="2 3" key="1">
    <citation type="journal article" date="2007" name="Science">
        <title>The Chlamydomonas genome reveals the evolution of key animal and plant functions.</title>
        <authorList>
            <person name="Merchant S.S."/>
            <person name="Prochnik S.E."/>
            <person name="Vallon O."/>
            <person name="Harris E.H."/>
            <person name="Karpowicz S.J."/>
            <person name="Witman G.B."/>
            <person name="Terry A."/>
            <person name="Salamov A."/>
            <person name="Fritz-Laylin L.K."/>
            <person name="Marechal-Drouard L."/>
            <person name="Marshall W.F."/>
            <person name="Qu L.H."/>
            <person name="Nelson D.R."/>
            <person name="Sanderfoot A.A."/>
            <person name="Spalding M.H."/>
            <person name="Kapitonov V.V."/>
            <person name="Ren Q."/>
            <person name="Ferris P."/>
            <person name="Lindquist E."/>
            <person name="Shapiro H."/>
            <person name="Lucas S.M."/>
            <person name="Grimwood J."/>
            <person name="Schmutz J."/>
            <person name="Cardol P."/>
            <person name="Cerutti H."/>
            <person name="Chanfreau G."/>
            <person name="Chen C.L."/>
            <person name="Cognat V."/>
            <person name="Croft M.T."/>
            <person name="Dent R."/>
            <person name="Dutcher S."/>
            <person name="Fernandez E."/>
            <person name="Fukuzawa H."/>
            <person name="Gonzalez-Ballester D."/>
            <person name="Gonzalez-Halphen D."/>
            <person name="Hallmann A."/>
            <person name="Hanikenne M."/>
            <person name="Hippler M."/>
            <person name="Inwood W."/>
            <person name="Jabbari K."/>
            <person name="Kalanon M."/>
            <person name="Kuras R."/>
            <person name="Lefebvre P.A."/>
            <person name="Lemaire S.D."/>
            <person name="Lobanov A.V."/>
            <person name="Lohr M."/>
            <person name="Manuell A."/>
            <person name="Meier I."/>
            <person name="Mets L."/>
            <person name="Mittag M."/>
            <person name="Mittelmeier T."/>
            <person name="Moroney J.V."/>
            <person name="Moseley J."/>
            <person name="Napoli C."/>
            <person name="Nedelcu A.M."/>
            <person name="Niyogi K."/>
            <person name="Novoselov S.V."/>
            <person name="Paulsen I.T."/>
            <person name="Pazour G."/>
            <person name="Purton S."/>
            <person name="Ral J.P."/>
            <person name="Riano-Pachon D.M."/>
            <person name="Riekhof W."/>
            <person name="Rymarquis L."/>
            <person name="Schroda M."/>
            <person name="Stern D."/>
            <person name="Umen J."/>
            <person name="Willows R."/>
            <person name="Wilson N."/>
            <person name="Zimmer S.L."/>
            <person name="Allmer J."/>
            <person name="Balk J."/>
            <person name="Bisova K."/>
            <person name="Chen C.J."/>
            <person name="Elias M."/>
            <person name="Gendler K."/>
            <person name="Hauser C."/>
            <person name="Lamb M.R."/>
            <person name="Ledford H."/>
            <person name="Long J.C."/>
            <person name="Minagawa J."/>
            <person name="Page M.D."/>
            <person name="Pan J."/>
            <person name="Pootakham W."/>
            <person name="Roje S."/>
            <person name="Rose A."/>
            <person name="Stahlberg E."/>
            <person name="Terauchi A.M."/>
            <person name="Yang P."/>
            <person name="Ball S."/>
            <person name="Bowler C."/>
            <person name="Dieckmann C.L."/>
            <person name="Gladyshev V.N."/>
            <person name="Green P."/>
            <person name="Jorgensen R."/>
            <person name="Mayfield S."/>
            <person name="Mueller-Roeber B."/>
            <person name="Rajamani S."/>
            <person name="Sayre R.T."/>
            <person name="Brokstein P."/>
            <person name="Dubchak I."/>
            <person name="Goodstein D."/>
            <person name="Hornick L."/>
            <person name="Huang Y.W."/>
            <person name="Jhaveri J."/>
            <person name="Luo Y."/>
            <person name="Martinez D."/>
            <person name="Ngau W.C."/>
            <person name="Otillar B."/>
            <person name="Poliakov A."/>
            <person name="Porter A."/>
            <person name="Szajkowski L."/>
            <person name="Werner G."/>
            <person name="Zhou K."/>
            <person name="Grigoriev I.V."/>
            <person name="Rokhsar D.S."/>
            <person name="Grossman A.R."/>
        </authorList>
    </citation>
    <scope>NUCLEOTIDE SEQUENCE [LARGE SCALE GENOMIC DNA]</scope>
    <source>
        <strain evidence="3">CC-503</strain>
    </source>
</reference>
<dbReference type="RefSeq" id="XP_042917959.1">
    <property type="nucleotide sequence ID" value="XM_043067947.1"/>
</dbReference>
<dbReference type="PANTHER" id="PTHR11106:SF27">
    <property type="entry name" value="MACRO DOMAIN-CONTAINING PROTEIN"/>
    <property type="match status" value="1"/>
</dbReference>
<sequence length="196" mass="20201">MLGGGGVDGAIHKTAGPQLLEACRAVPEVEPDVRCPTGEARITPGFKLKARHVIHTVGPVYRSDGVSAPLLAAAVSNSLRLAAEKGVTSISFPAISTGVYGYPGDKAARVSITVVTETLAALDAKGQPLRNAQQAAVAAGAGVDATPEQPGSTPQQWQGCSLKEVRFVLFGNALYKEFARAAEETVNTPATPLATQ</sequence>
<gene>
    <name evidence="2" type="ORF">CHLRE_12g492900v5</name>
</gene>
<dbReference type="GeneID" id="5726092"/>